<evidence type="ECO:0000313" key="1">
    <source>
        <dbReference type="EMBL" id="ASN72205.1"/>
    </source>
</evidence>
<evidence type="ECO:0008006" key="2">
    <source>
        <dbReference type="Google" id="ProtNLM"/>
    </source>
</evidence>
<dbReference type="InterPro" id="IPR009734">
    <property type="entry name" value="Myoviridae_GpU"/>
</dbReference>
<organism evidence="1">
    <name type="scientific">uncultured Caudovirales phage</name>
    <dbReference type="NCBI Taxonomy" id="2100421"/>
    <lineage>
        <taxon>Viruses</taxon>
        <taxon>Duplodnaviria</taxon>
        <taxon>Heunggongvirae</taxon>
        <taxon>Uroviricota</taxon>
        <taxon>Caudoviricetes</taxon>
        <taxon>Peduoviridae</taxon>
        <taxon>Maltschvirus</taxon>
        <taxon>Maltschvirus maltsch</taxon>
    </lineage>
</organism>
<proteinExistence type="predicted"/>
<gene>
    <name evidence="1" type="ORF">3S15_2</name>
</gene>
<dbReference type="EMBL" id="MF417945">
    <property type="protein sequence ID" value="ASN72205.1"/>
    <property type="molecule type" value="Genomic_DNA"/>
</dbReference>
<reference evidence="1" key="1">
    <citation type="submission" date="2017-06" db="EMBL/GenBank/DDBJ databases">
        <title>Novel phages from South African skin metaviromes.</title>
        <authorList>
            <person name="van Zyl L.J."/>
            <person name="Abrahams Y."/>
            <person name="Stander E.A."/>
            <person name="Kirby B.M."/>
            <person name="Clavaud C."/>
            <person name="Farcet C."/>
            <person name="Breton L."/>
            <person name="Trindade M.I."/>
        </authorList>
    </citation>
    <scope>NUCLEOTIDE SEQUENCE</scope>
</reference>
<dbReference type="Pfam" id="PF06995">
    <property type="entry name" value="Phage_P2_GpU"/>
    <property type="match status" value="1"/>
</dbReference>
<protein>
    <recommendedName>
        <fullName evidence="2">Phage tail protein</fullName>
    </recommendedName>
</protein>
<name>A0A2H4JAC8_9CAUD</name>
<accession>A0A2H4JAC8</accession>
<sequence length="129" mass="14407">MPQQMALGEFVFGLAADFPYERLERKTSGGWVSLDIISSKPLSHQTGQGLETLRLTGKAQLAAGMQSVEQLRQMANARKPYTLVDGLGRVWGRWRIDNVNEQQTRVLDDGTATLLEWTLELQEFVNATG</sequence>